<keyword evidence="1" id="KW-0812">Transmembrane</keyword>
<dbReference type="PROSITE" id="PS50125">
    <property type="entry name" value="GUANYLATE_CYCLASE_2"/>
    <property type="match status" value="1"/>
</dbReference>
<evidence type="ECO:0000259" key="2">
    <source>
        <dbReference type="PROSITE" id="PS50125"/>
    </source>
</evidence>
<evidence type="ECO:0000256" key="1">
    <source>
        <dbReference type="SAM" id="Phobius"/>
    </source>
</evidence>
<dbReference type="GO" id="GO:0004016">
    <property type="term" value="F:adenylate cyclase activity"/>
    <property type="evidence" value="ECO:0007669"/>
    <property type="project" value="UniProtKB-ARBA"/>
</dbReference>
<dbReference type="RefSeq" id="WP_161435159.1">
    <property type="nucleotide sequence ID" value="NZ_WXYO01000003.1"/>
</dbReference>
<dbReference type="PANTHER" id="PTHR43081">
    <property type="entry name" value="ADENYLATE CYCLASE, TERMINAL-DIFFERENTIATION SPECIFIC-RELATED"/>
    <property type="match status" value="1"/>
</dbReference>
<dbReference type="Pfam" id="PF00211">
    <property type="entry name" value="Guanylate_cyc"/>
    <property type="match status" value="1"/>
</dbReference>
<dbReference type="AlphaFoldDB" id="A0A6L9EBP8"/>
<feature type="transmembrane region" description="Helical" evidence="1">
    <location>
        <begin position="83"/>
        <end position="105"/>
    </location>
</feature>
<keyword evidence="1" id="KW-0472">Membrane</keyword>
<evidence type="ECO:0000313" key="4">
    <source>
        <dbReference type="Proteomes" id="UP000475249"/>
    </source>
</evidence>
<protein>
    <recommendedName>
        <fullName evidence="2">Guanylate cyclase domain-containing protein</fullName>
    </recommendedName>
</protein>
<organism evidence="3 4">
    <name type="scientific">Poritiphilus flavus</name>
    <dbReference type="NCBI Taxonomy" id="2697053"/>
    <lineage>
        <taxon>Bacteria</taxon>
        <taxon>Pseudomonadati</taxon>
        <taxon>Bacteroidota</taxon>
        <taxon>Flavobacteriia</taxon>
        <taxon>Flavobacteriales</taxon>
        <taxon>Flavobacteriaceae</taxon>
        <taxon>Poritiphilus</taxon>
    </lineage>
</organism>
<keyword evidence="4" id="KW-1185">Reference proteome</keyword>
<feature type="transmembrane region" description="Helical" evidence="1">
    <location>
        <begin position="12"/>
        <end position="32"/>
    </location>
</feature>
<feature type="transmembrane region" description="Helical" evidence="1">
    <location>
        <begin position="125"/>
        <end position="141"/>
    </location>
</feature>
<feature type="domain" description="Guanylate cyclase" evidence="2">
    <location>
        <begin position="170"/>
        <end position="298"/>
    </location>
</feature>
<comment type="caution">
    <text evidence="3">The sequence shown here is derived from an EMBL/GenBank/DDBJ whole genome shotgun (WGS) entry which is preliminary data.</text>
</comment>
<dbReference type="InterPro" id="IPR029787">
    <property type="entry name" value="Nucleotide_cyclase"/>
</dbReference>
<dbReference type="EMBL" id="WXYO01000003">
    <property type="protein sequence ID" value="NAS12134.1"/>
    <property type="molecule type" value="Genomic_DNA"/>
</dbReference>
<dbReference type="SUPFAM" id="SSF55073">
    <property type="entry name" value="Nucleotide cyclase"/>
    <property type="match status" value="1"/>
</dbReference>
<dbReference type="GO" id="GO:0035556">
    <property type="term" value="P:intracellular signal transduction"/>
    <property type="evidence" value="ECO:0007669"/>
    <property type="project" value="InterPro"/>
</dbReference>
<proteinExistence type="predicted"/>
<dbReference type="Gene3D" id="3.30.70.1230">
    <property type="entry name" value="Nucleotide cyclase"/>
    <property type="match status" value="1"/>
</dbReference>
<dbReference type="GO" id="GO:0009190">
    <property type="term" value="P:cyclic nucleotide biosynthetic process"/>
    <property type="evidence" value="ECO:0007669"/>
    <property type="project" value="InterPro"/>
</dbReference>
<reference evidence="3 4" key="1">
    <citation type="submission" date="2020-01" db="EMBL/GenBank/DDBJ databases">
        <title>Bacteria diversity of Porities sp.</title>
        <authorList>
            <person name="Wang G."/>
        </authorList>
    </citation>
    <scope>NUCLEOTIDE SEQUENCE [LARGE SCALE GENOMIC DNA]</scope>
    <source>
        <strain evidence="3 4">R33</strain>
    </source>
</reference>
<evidence type="ECO:0000313" key="3">
    <source>
        <dbReference type="EMBL" id="NAS12134.1"/>
    </source>
</evidence>
<feature type="transmembrane region" description="Helical" evidence="1">
    <location>
        <begin position="44"/>
        <end position="62"/>
    </location>
</feature>
<dbReference type="Proteomes" id="UP000475249">
    <property type="component" value="Unassembled WGS sequence"/>
</dbReference>
<gene>
    <name evidence="3" type="ORF">GTQ38_08990</name>
</gene>
<dbReference type="InterPro" id="IPR050697">
    <property type="entry name" value="Adenylyl/Guanylyl_Cyclase_3/4"/>
</dbReference>
<dbReference type="InterPro" id="IPR001054">
    <property type="entry name" value="A/G_cyclase"/>
</dbReference>
<sequence length="357" mass="41479">MKLKTKYRWRVILSYCIGWTLAFVFLSIVRGVGTMEMGQLKFDFLSSLTISFTMGPLIGLISGYSELLMEERIYKRVTIVKFLFFRLIYMLVFVLLMVLIAYATYDFYYGTDVSIWDFAVDRGSGAIYFYVITVDLFFSLLRQVNLMLGEGNLWRLVWGKFYTPKEEDRLFMFLDLRSSTTIAERLGHIKYSRLLQDCFNDISVVVENEAEIYQYVGDEAVLTWNAPKGLLRQNCLEAYFRFRERIRKREKYYLEQYDCVPFFKAGLHLGRVTVTEVGKYKKEIAYHGDTINTAARIQAQCNAFNEALLISEPLKIALPEGDFQYESLGKVHLKGKQKDVPVYAVRTGSDPQDQIAV</sequence>
<keyword evidence="1" id="KW-1133">Transmembrane helix</keyword>
<dbReference type="PANTHER" id="PTHR43081:SF1">
    <property type="entry name" value="ADENYLATE CYCLASE, TERMINAL-DIFFERENTIATION SPECIFIC"/>
    <property type="match status" value="1"/>
</dbReference>
<name>A0A6L9EBP8_9FLAO</name>
<accession>A0A6L9EBP8</accession>
<dbReference type="CDD" id="cd07302">
    <property type="entry name" value="CHD"/>
    <property type="match status" value="1"/>
</dbReference>